<accession>A0A8S5R627</accession>
<dbReference type="EMBL" id="BK015818">
    <property type="protein sequence ID" value="DAE26444.1"/>
    <property type="molecule type" value="Genomic_DNA"/>
</dbReference>
<protein>
    <submittedName>
        <fullName evidence="1">Ogr/Delta-like zinc finger protein</fullName>
    </submittedName>
</protein>
<organism evidence="1">
    <name type="scientific">Siphoviridae sp. ctr4Z12</name>
    <dbReference type="NCBI Taxonomy" id="2827280"/>
    <lineage>
        <taxon>Viruses</taxon>
        <taxon>Duplodnaviria</taxon>
        <taxon>Heunggongvirae</taxon>
        <taxon>Uroviricota</taxon>
        <taxon>Caudoviricetes</taxon>
    </lineage>
</organism>
<sequence>MDEKKQKKVRCPYCGYELPIFYSSKSEARDIYTVCKGRNCKKKFKITLVK</sequence>
<reference evidence="1" key="1">
    <citation type="journal article" date="2021" name="Proc. Natl. Acad. Sci. U.S.A.">
        <title>A Catalog of Tens of Thousands of Viruses from Human Metagenomes Reveals Hidden Associations with Chronic Diseases.</title>
        <authorList>
            <person name="Tisza M.J."/>
            <person name="Buck C.B."/>
        </authorList>
    </citation>
    <scope>NUCLEOTIDE SEQUENCE</scope>
    <source>
        <strain evidence="1">Ctr4Z12</strain>
    </source>
</reference>
<proteinExistence type="predicted"/>
<name>A0A8S5R627_9CAUD</name>
<evidence type="ECO:0000313" key="1">
    <source>
        <dbReference type="EMBL" id="DAE26444.1"/>
    </source>
</evidence>